<name>A0A645GID7_9ZZZZ</name>
<reference evidence="1" key="1">
    <citation type="submission" date="2019-08" db="EMBL/GenBank/DDBJ databases">
        <authorList>
            <person name="Kucharzyk K."/>
            <person name="Murdoch R.W."/>
            <person name="Higgins S."/>
            <person name="Loffler F."/>
        </authorList>
    </citation>
    <scope>NUCLEOTIDE SEQUENCE</scope>
</reference>
<protein>
    <submittedName>
        <fullName evidence="1">Uncharacterized protein</fullName>
    </submittedName>
</protein>
<proteinExistence type="predicted"/>
<gene>
    <name evidence="1" type="ORF">SDC9_174132</name>
</gene>
<dbReference type="EMBL" id="VSSQ01076315">
    <property type="protein sequence ID" value="MPN26707.1"/>
    <property type="molecule type" value="Genomic_DNA"/>
</dbReference>
<evidence type="ECO:0000313" key="1">
    <source>
        <dbReference type="EMBL" id="MPN26707.1"/>
    </source>
</evidence>
<sequence length="111" mass="12761">MEIEGLGIPTRIPAVEYEVKRPNVDKKQAEKIILDLIIQENTRELRFNNLEGQAVIYEQKSVSPKADEIELSLDLVYIPVWEVKGKRNSLEINAYNSSVLEEPMDEDAEFL</sequence>
<dbReference type="AlphaFoldDB" id="A0A645GID7"/>
<comment type="caution">
    <text evidence="1">The sequence shown here is derived from an EMBL/GenBank/DDBJ whole genome shotgun (WGS) entry which is preliminary data.</text>
</comment>
<accession>A0A645GID7</accession>
<organism evidence="1">
    <name type="scientific">bioreactor metagenome</name>
    <dbReference type="NCBI Taxonomy" id="1076179"/>
    <lineage>
        <taxon>unclassified sequences</taxon>
        <taxon>metagenomes</taxon>
        <taxon>ecological metagenomes</taxon>
    </lineage>
</organism>